<protein>
    <submittedName>
        <fullName evidence="8">Uncharacterized protein</fullName>
    </submittedName>
</protein>
<evidence type="ECO:0000256" key="4">
    <source>
        <dbReference type="ARBA" id="ARBA00023125"/>
    </source>
</evidence>
<evidence type="ECO:0000313" key="9">
    <source>
        <dbReference type="Proteomes" id="UP000256328"/>
    </source>
</evidence>
<dbReference type="OrthoDB" id="3172332at2759"/>
<keyword evidence="9" id="KW-1185">Reference proteome</keyword>
<gene>
    <name evidence="8" type="ORF">BP5796_12201</name>
</gene>
<evidence type="ECO:0000256" key="7">
    <source>
        <dbReference type="SAM" id="MobiDB-lite"/>
    </source>
</evidence>
<evidence type="ECO:0000256" key="1">
    <source>
        <dbReference type="ARBA" id="ARBA00022723"/>
    </source>
</evidence>
<dbReference type="GO" id="GO:0046872">
    <property type="term" value="F:metal ion binding"/>
    <property type="evidence" value="ECO:0007669"/>
    <property type="project" value="UniProtKB-KW"/>
</dbReference>
<dbReference type="AlphaFoldDB" id="A0A3D8Q8Y7"/>
<organism evidence="8 9">
    <name type="scientific">Coleophoma crateriformis</name>
    <dbReference type="NCBI Taxonomy" id="565419"/>
    <lineage>
        <taxon>Eukaryota</taxon>
        <taxon>Fungi</taxon>
        <taxon>Dikarya</taxon>
        <taxon>Ascomycota</taxon>
        <taxon>Pezizomycotina</taxon>
        <taxon>Leotiomycetes</taxon>
        <taxon>Helotiales</taxon>
        <taxon>Dermateaceae</taxon>
        <taxon>Coleophoma</taxon>
    </lineage>
</organism>
<reference evidence="8 9" key="1">
    <citation type="journal article" date="2018" name="IMA Fungus">
        <title>IMA Genome-F 9: Draft genome sequence of Annulohypoxylon stygium, Aspergillus mulundensis, Berkeleyomyces basicola (syn. Thielaviopsis basicola), Ceratocystis smalleyi, two Cercospora beticola strains, Coleophoma cylindrospora, Fusarium fracticaudum, Phialophora cf. hyalina, and Morchella septimelata.</title>
        <authorList>
            <person name="Wingfield B.D."/>
            <person name="Bills G.F."/>
            <person name="Dong Y."/>
            <person name="Huang W."/>
            <person name="Nel W.J."/>
            <person name="Swalarsk-Parry B.S."/>
            <person name="Vaghefi N."/>
            <person name="Wilken P.M."/>
            <person name="An Z."/>
            <person name="de Beer Z.W."/>
            <person name="De Vos L."/>
            <person name="Chen L."/>
            <person name="Duong T.A."/>
            <person name="Gao Y."/>
            <person name="Hammerbacher A."/>
            <person name="Kikkert J.R."/>
            <person name="Li Y."/>
            <person name="Li H."/>
            <person name="Li K."/>
            <person name="Li Q."/>
            <person name="Liu X."/>
            <person name="Ma X."/>
            <person name="Naidoo K."/>
            <person name="Pethybridge S.J."/>
            <person name="Sun J."/>
            <person name="Steenkamp E.T."/>
            <person name="van der Nest M.A."/>
            <person name="van Wyk S."/>
            <person name="Wingfield M.J."/>
            <person name="Xiong C."/>
            <person name="Yue Q."/>
            <person name="Zhang X."/>
        </authorList>
    </citation>
    <scope>NUCLEOTIDE SEQUENCE [LARGE SCALE GENOMIC DNA]</scope>
    <source>
        <strain evidence="8 9">BP5796</strain>
    </source>
</reference>
<comment type="caution">
    <text evidence="8">The sequence shown here is derived from an EMBL/GenBank/DDBJ whole genome shotgun (WGS) entry which is preliminary data.</text>
</comment>
<evidence type="ECO:0000256" key="3">
    <source>
        <dbReference type="ARBA" id="ARBA00023015"/>
    </source>
</evidence>
<feature type="compositionally biased region" description="Polar residues" evidence="7">
    <location>
        <begin position="1"/>
        <end position="19"/>
    </location>
</feature>
<feature type="region of interest" description="Disordered" evidence="7">
    <location>
        <begin position="1"/>
        <end position="24"/>
    </location>
</feature>
<evidence type="ECO:0000256" key="5">
    <source>
        <dbReference type="ARBA" id="ARBA00023163"/>
    </source>
</evidence>
<evidence type="ECO:0000256" key="6">
    <source>
        <dbReference type="ARBA" id="ARBA00023242"/>
    </source>
</evidence>
<accession>A0A3D8Q8Y7</accession>
<evidence type="ECO:0000256" key="2">
    <source>
        <dbReference type="ARBA" id="ARBA00022833"/>
    </source>
</evidence>
<dbReference type="EMBL" id="PDLN01000021">
    <property type="protein sequence ID" value="RDW58271.1"/>
    <property type="molecule type" value="Genomic_DNA"/>
</dbReference>
<dbReference type="PANTHER" id="PTHR36206">
    <property type="entry name" value="ASPERCRYPTIN BIOSYNTHESIS CLUSTER-SPECIFIC TRANSCRIPTION REGULATOR ATNN-RELATED"/>
    <property type="match status" value="1"/>
</dbReference>
<keyword evidence="2" id="KW-0862">Zinc</keyword>
<keyword evidence="5" id="KW-0804">Transcription</keyword>
<name>A0A3D8Q8Y7_9HELO</name>
<evidence type="ECO:0000313" key="8">
    <source>
        <dbReference type="EMBL" id="RDW58271.1"/>
    </source>
</evidence>
<dbReference type="PANTHER" id="PTHR36206:SF4">
    <property type="entry name" value="HYPOTHETICAL CONSERVED PROTEIN (EUROFUNG)-RELATED"/>
    <property type="match status" value="1"/>
</dbReference>
<proteinExistence type="predicted"/>
<dbReference type="Proteomes" id="UP000256328">
    <property type="component" value="Unassembled WGS sequence"/>
</dbReference>
<dbReference type="InterPro" id="IPR052360">
    <property type="entry name" value="Transcr_Regulatory_Proteins"/>
</dbReference>
<keyword evidence="3" id="KW-0805">Transcription regulation</keyword>
<keyword evidence="1" id="KW-0479">Metal-binding</keyword>
<sequence length="363" mass="40595">MSSILASSNQELTIEQSSRGVRGRKPLFPPFPIHHRHGHGRCLGLGPVELPGAAEQPPRIICVAFHCCYWCFAIGALLKSLETAYAAVEDEIVEAFQSLDIQIIGLKDGLSTACHEETTENHDITIASLPTSFSNVRDAQIYLTHIVRRSYHFIGTVLTYLPSTSATVQQRDGELAGDFFMSRTMNSSRPFPNTDTMRTQQAQLATETAAWMHAFAPDVPTPCAYNAAVMMQMQTITTTILIAGVAMTNEMEYDKFRPQFDELVALATAVIGLRQQRKKDRVWAGGFWVDIGITPQLLVVVTRCRDTAIRRQAIALLEGWYIEGGWDPRLVAELGLFMIEVEEQEIERVMKFNAEQDENRIMG</sequence>
<keyword evidence="6" id="KW-0539">Nucleus</keyword>
<keyword evidence="4" id="KW-0238">DNA-binding</keyword>
<dbReference type="GO" id="GO:0003677">
    <property type="term" value="F:DNA binding"/>
    <property type="evidence" value="ECO:0007669"/>
    <property type="project" value="UniProtKB-KW"/>
</dbReference>